<accession>A0ABY5JKD6</accession>
<dbReference type="InterPro" id="IPR029044">
    <property type="entry name" value="Nucleotide-diphossugar_trans"/>
</dbReference>
<proteinExistence type="predicted"/>
<feature type="domain" description="Glycosyltransferase 2-like" evidence="1">
    <location>
        <begin position="5"/>
        <end position="161"/>
    </location>
</feature>
<dbReference type="SUPFAM" id="SSF53448">
    <property type="entry name" value="Nucleotide-diphospho-sugar transferases"/>
    <property type="match status" value="1"/>
</dbReference>
<dbReference type="RefSeq" id="WP_212726025.1">
    <property type="nucleotide sequence ID" value="NZ_CP071249.1"/>
</dbReference>
<protein>
    <submittedName>
        <fullName evidence="2">Glycosyltransferase family 2 protein</fullName>
    </submittedName>
</protein>
<keyword evidence="3" id="KW-1185">Reference proteome</keyword>
<evidence type="ECO:0000313" key="2">
    <source>
        <dbReference type="EMBL" id="UUF07137.1"/>
    </source>
</evidence>
<dbReference type="CDD" id="cd04179">
    <property type="entry name" value="DPM_DPG-synthase_like"/>
    <property type="match status" value="1"/>
</dbReference>
<dbReference type="Proteomes" id="UP001058016">
    <property type="component" value="Chromosome"/>
</dbReference>
<reference evidence="2 3" key="1">
    <citation type="submission" date="2021-03" db="EMBL/GenBank/DDBJ databases">
        <title>Comparative Genomics and Metabolomics in the genus Turicibacter.</title>
        <authorList>
            <person name="Maki J."/>
            <person name="Looft T."/>
        </authorList>
    </citation>
    <scope>NUCLEOTIDE SEQUENCE [LARGE SCALE GENOMIC DNA]</scope>
    <source>
        <strain evidence="2 3">MMM721</strain>
    </source>
</reference>
<dbReference type="InterPro" id="IPR050256">
    <property type="entry name" value="Glycosyltransferase_2"/>
</dbReference>
<dbReference type="InterPro" id="IPR001173">
    <property type="entry name" value="Glyco_trans_2-like"/>
</dbReference>
<gene>
    <name evidence="2" type="ORF">J0J69_06515</name>
</gene>
<dbReference type="Gene3D" id="3.90.550.10">
    <property type="entry name" value="Spore Coat Polysaccharide Biosynthesis Protein SpsA, Chain A"/>
    <property type="match status" value="1"/>
</dbReference>
<name>A0ABY5JKD6_9FIRM</name>
<evidence type="ECO:0000259" key="1">
    <source>
        <dbReference type="Pfam" id="PF00535"/>
    </source>
</evidence>
<dbReference type="PANTHER" id="PTHR48090:SF7">
    <property type="entry name" value="RFBJ PROTEIN"/>
    <property type="match status" value="1"/>
</dbReference>
<dbReference type="PANTHER" id="PTHR48090">
    <property type="entry name" value="UNDECAPRENYL-PHOSPHATE 4-DEOXY-4-FORMAMIDO-L-ARABINOSE TRANSFERASE-RELATED"/>
    <property type="match status" value="1"/>
</dbReference>
<organism evidence="2 3">
    <name type="scientific">Turicibacter bilis</name>
    <dbReference type="NCBI Taxonomy" id="2735723"/>
    <lineage>
        <taxon>Bacteria</taxon>
        <taxon>Bacillati</taxon>
        <taxon>Bacillota</taxon>
        <taxon>Erysipelotrichia</taxon>
        <taxon>Erysipelotrichales</taxon>
        <taxon>Turicibacteraceae</taxon>
        <taxon>Turicibacter</taxon>
    </lineage>
</organism>
<sequence>MKVLLIIPAYNEEKNIKRVIENLKVNLPNCDYIIINDCSSDRTGKVCEQNHYNFINLPVNLGLAGAVQAGYKYAFENDYDVAIQYDGDGQHRAEYIPLLVECIQSGANIAIGSRFVSAPKPYNLRMIGSRLIAFSIKITTGVSVKDPTSGMRAIDKKLIKEFAYKMNYPPEPDTIAYQLRKGAIIKEIQVEMDERIEGESYLGMANSIKYMMRMLTSILLIQGFRK</sequence>
<dbReference type="Pfam" id="PF00535">
    <property type="entry name" value="Glycos_transf_2"/>
    <property type="match status" value="1"/>
</dbReference>
<dbReference type="EMBL" id="CP071249">
    <property type="protein sequence ID" value="UUF07137.1"/>
    <property type="molecule type" value="Genomic_DNA"/>
</dbReference>
<evidence type="ECO:0000313" key="3">
    <source>
        <dbReference type="Proteomes" id="UP001058016"/>
    </source>
</evidence>